<comment type="subcellular location">
    <subcellularLocation>
        <location evidence="2">Cytoplasm</location>
    </subcellularLocation>
</comment>
<dbReference type="Pfam" id="PF02410">
    <property type="entry name" value="RsfS"/>
    <property type="match status" value="1"/>
</dbReference>
<keyword evidence="2" id="KW-0810">Translation regulation</keyword>
<dbReference type="InterPro" id="IPR004394">
    <property type="entry name" value="Iojap/RsfS/C7orf30"/>
</dbReference>
<keyword evidence="4" id="KW-1185">Reference proteome</keyword>
<name>A0ABM8Q963_9BACT</name>
<keyword evidence="2" id="KW-0678">Repressor</keyword>
<dbReference type="RefSeq" id="WP_229933295.1">
    <property type="nucleotide sequence ID" value="NZ_CAJHOF010000015.1"/>
</dbReference>
<comment type="similarity">
    <text evidence="1 2">Belongs to the Iojap/RsfS family.</text>
</comment>
<evidence type="ECO:0000313" key="3">
    <source>
        <dbReference type="EMBL" id="CAD7289405.1"/>
    </source>
</evidence>
<dbReference type="Gene3D" id="3.30.460.10">
    <property type="entry name" value="Beta Polymerase, domain 2"/>
    <property type="match status" value="1"/>
</dbReference>
<dbReference type="InterPro" id="IPR043519">
    <property type="entry name" value="NT_sf"/>
</dbReference>
<reference evidence="3 4" key="1">
    <citation type="submission" date="2020-11" db="EMBL/GenBank/DDBJ databases">
        <authorList>
            <person name="Peeters C."/>
        </authorList>
    </citation>
    <scope>NUCLEOTIDE SEQUENCE [LARGE SCALE GENOMIC DNA]</scope>
    <source>
        <strain evidence="3 4">LMG 7974</strain>
    </source>
</reference>
<sequence length="108" mass="12385">MKQRIQKIVEILDEKKAEEIQAIDMSEQDYIAKYVVLATSLHGRHAMALTDELKEQLKPLGENFLGVEASDDWVVIDLGDILIHILSAEHRAKYNIEELLSKLKTKQE</sequence>
<comment type="function">
    <text evidence="2">Functions as a ribosomal silencing factor. Interacts with ribosomal protein uL14 (rplN), blocking formation of intersubunit bridge B8. Prevents association of the 30S and 50S ribosomal subunits and the formation of functional ribosomes, thus repressing translation.</text>
</comment>
<proteinExistence type="inferred from homology"/>
<dbReference type="PANTHER" id="PTHR21043:SF0">
    <property type="entry name" value="MITOCHONDRIAL ASSEMBLY OF RIBOSOMAL LARGE SUBUNIT PROTEIN 1"/>
    <property type="match status" value="1"/>
</dbReference>
<dbReference type="PANTHER" id="PTHR21043">
    <property type="entry name" value="IOJAP SUPERFAMILY ORTHOLOG"/>
    <property type="match status" value="1"/>
</dbReference>
<accession>A0ABM8Q963</accession>
<dbReference type="EMBL" id="CAJHOF010000015">
    <property type="protein sequence ID" value="CAD7289405.1"/>
    <property type="molecule type" value="Genomic_DNA"/>
</dbReference>
<evidence type="ECO:0000313" key="4">
    <source>
        <dbReference type="Proteomes" id="UP000789803"/>
    </source>
</evidence>
<evidence type="ECO:0000256" key="2">
    <source>
        <dbReference type="HAMAP-Rule" id="MF_01477"/>
    </source>
</evidence>
<dbReference type="NCBIfam" id="TIGR00090">
    <property type="entry name" value="rsfS_iojap_ybeB"/>
    <property type="match status" value="1"/>
</dbReference>
<gene>
    <name evidence="2 3" type="primary">rsfS</name>
    <name evidence="3" type="ORF">LMG7974_01515</name>
</gene>
<comment type="caution">
    <text evidence="3">The sequence shown here is derived from an EMBL/GenBank/DDBJ whole genome shotgun (WGS) entry which is preliminary data.</text>
</comment>
<comment type="subunit">
    <text evidence="2">Interacts with ribosomal protein uL14 (rplN).</text>
</comment>
<dbReference type="SUPFAM" id="SSF81301">
    <property type="entry name" value="Nucleotidyltransferase"/>
    <property type="match status" value="1"/>
</dbReference>
<protein>
    <recommendedName>
        <fullName evidence="2">Ribosomal silencing factor RsfS</fullName>
    </recommendedName>
</protein>
<dbReference type="Proteomes" id="UP000789803">
    <property type="component" value="Unassembled WGS sequence"/>
</dbReference>
<evidence type="ECO:0000256" key="1">
    <source>
        <dbReference type="ARBA" id="ARBA00010574"/>
    </source>
</evidence>
<dbReference type="HAMAP" id="MF_01477">
    <property type="entry name" value="Iojap_RsfS"/>
    <property type="match status" value="1"/>
</dbReference>
<organism evidence="3 4">
    <name type="scientific">Campylobacter majalis</name>
    <dbReference type="NCBI Taxonomy" id="2790656"/>
    <lineage>
        <taxon>Bacteria</taxon>
        <taxon>Pseudomonadati</taxon>
        <taxon>Campylobacterota</taxon>
        <taxon>Epsilonproteobacteria</taxon>
        <taxon>Campylobacterales</taxon>
        <taxon>Campylobacteraceae</taxon>
        <taxon>Campylobacter</taxon>
    </lineage>
</organism>
<keyword evidence="2" id="KW-0963">Cytoplasm</keyword>